<evidence type="ECO:0000256" key="14">
    <source>
        <dbReference type="ARBA" id="ARBA00023264"/>
    </source>
</evidence>
<comment type="similarity">
    <text evidence="2">Belongs to the bacterial diacylglycerol kinase family.</text>
</comment>
<dbReference type="Gene3D" id="1.20.144.10">
    <property type="entry name" value="Phosphatidic acid phosphatase type 2/haloperoxidase"/>
    <property type="match status" value="1"/>
</dbReference>
<proteinExistence type="inferred from homology"/>
<evidence type="ECO:0000259" key="16">
    <source>
        <dbReference type="Pfam" id="PF01569"/>
    </source>
</evidence>
<dbReference type="InterPro" id="IPR036945">
    <property type="entry name" value="DAGK_sf"/>
</dbReference>
<sequence>MNQNKSKSLIDSFNNAIEGIIYVLRTQRNMRWHFLIALGVLVGSIFLGIRKEQFILLLFSISFVLVAELINTAIESAIDITSTTYDPLAKIAKDVAAAAVLLAAINAIVVGILIFNDKLGGWTIALVSRLRTMEVYVTVAAIFIVLILVVIAKTFRGQRSFLKGGWVSGHAALSFTIFTTIVFITKGNYLIFILGLIMALLVCQSRVEAKIHTVKEVSAGAVLGFLVTLLLFQVFIGRPLGG</sequence>
<dbReference type="PANTHER" id="PTHR34299">
    <property type="entry name" value="DIACYLGLYCEROL KINASE"/>
    <property type="match status" value="1"/>
</dbReference>
<evidence type="ECO:0000256" key="9">
    <source>
        <dbReference type="ARBA" id="ARBA00022840"/>
    </source>
</evidence>
<name>A0A0F9UVH3_9ZZZZ</name>
<keyword evidence="9" id="KW-0067">ATP-binding</keyword>
<accession>A0A0F9UVH3</accession>
<feature type="transmembrane region" description="Helical" evidence="15">
    <location>
        <begin position="164"/>
        <end position="183"/>
    </location>
</feature>
<keyword evidence="14" id="KW-1208">Phospholipid metabolism</keyword>
<keyword evidence="5" id="KW-0808">Transferase</keyword>
<evidence type="ECO:0000256" key="3">
    <source>
        <dbReference type="ARBA" id="ARBA00022475"/>
    </source>
</evidence>
<feature type="transmembrane region" description="Helical" evidence="15">
    <location>
        <begin position="189"/>
        <end position="207"/>
    </location>
</feature>
<dbReference type="PANTHER" id="PTHR34299:SF1">
    <property type="entry name" value="DIACYLGLYCEROL KINASE"/>
    <property type="match status" value="1"/>
</dbReference>
<keyword evidence="10 15" id="KW-1133">Transmembrane helix</keyword>
<evidence type="ECO:0000256" key="1">
    <source>
        <dbReference type="ARBA" id="ARBA00004651"/>
    </source>
</evidence>
<comment type="caution">
    <text evidence="17">The sequence shown here is derived from an EMBL/GenBank/DDBJ whole genome shotgun (WGS) entry which is preliminary data.</text>
</comment>
<keyword evidence="11" id="KW-0443">Lipid metabolism</keyword>
<evidence type="ECO:0000256" key="4">
    <source>
        <dbReference type="ARBA" id="ARBA00022516"/>
    </source>
</evidence>
<dbReference type="InterPro" id="IPR036938">
    <property type="entry name" value="PAP2/HPO_sf"/>
</dbReference>
<feature type="transmembrane region" description="Helical" evidence="15">
    <location>
        <begin position="135"/>
        <end position="152"/>
    </location>
</feature>
<dbReference type="EMBL" id="LAZR01000533">
    <property type="protein sequence ID" value="KKN65156.1"/>
    <property type="molecule type" value="Genomic_DNA"/>
</dbReference>
<organism evidence="17">
    <name type="scientific">marine sediment metagenome</name>
    <dbReference type="NCBI Taxonomy" id="412755"/>
    <lineage>
        <taxon>unclassified sequences</taxon>
        <taxon>metagenomes</taxon>
        <taxon>ecological metagenomes</taxon>
    </lineage>
</organism>
<dbReference type="InterPro" id="IPR000829">
    <property type="entry name" value="DAGK"/>
</dbReference>
<feature type="transmembrane region" description="Helical" evidence="15">
    <location>
        <begin position="219"/>
        <end position="236"/>
    </location>
</feature>
<evidence type="ECO:0000256" key="8">
    <source>
        <dbReference type="ARBA" id="ARBA00022777"/>
    </source>
</evidence>
<keyword evidence="3" id="KW-1003">Cell membrane</keyword>
<keyword evidence="13" id="KW-0594">Phospholipid biosynthesis</keyword>
<evidence type="ECO:0000256" key="6">
    <source>
        <dbReference type="ARBA" id="ARBA00022692"/>
    </source>
</evidence>
<keyword evidence="6 15" id="KW-0812">Transmembrane</keyword>
<evidence type="ECO:0000256" key="15">
    <source>
        <dbReference type="SAM" id="Phobius"/>
    </source>
</evidence>
<feature type="transmembrane region" description="Helical" evidence="15">
    <location>
        <begin position="32"/>
        <end position="49"/>
    </location>
</feature>
<evidence type="ECO:0000256" key="7">
    <source>
        <dbReference type="ARBA" id="ARBA00022741"/>
    </source>
</evidence>
<dbReference type="AlphaFoldDB" id="A0A0F9UVH3"/>
<feature type="transmembrane region" description="Helical" evidence="15">
    <location>
        <begin position="55"/>
        <end position="74"/>
    </location>
</feature>
<keyword evidence="7" id="KW-0547">Nucleotide-binding</keyword>
<dbReference type="InterPro" id="IPR000326">
    <property type="entry name" value="PAP2/HPO"/>
</dbReference>
<dbReference type="Pfam" id="PF01569">
    <property type="entry name" value="PAP2"/>
    <property type="match status" value="1"/>
</dbReference>
<dbReference type="GO" id="GO:0016301">
    <property type="term" value="F:kinase activity"/>
    <property type="evidence" value="ECO:0007669"/>
    <property type="project" value="UniProtKB-KW"/>
</dbReference>
<gene>
    <name evidence="17" type="ORF">LCGC14_0484650</name>
</gene>
<dbReference type="GO" id="GO:0005524">
    <property type="term" value="F:ATP binding"/>
    <property type="evidence" value="ECO:0007669"/>
    <property type="project" value="UniProtKB-KW"/>
</dbReference>
<keyword evidence="4" id="KW-0444">Lipid biosynthesis</keyword>
<evidence type="ECO:0000256" key="10">
    <source>
        <dbReference type="ARBA" id="ARBA00022989"/>
    </source>
</evidence>
<feature type="domain" description="Phosphatidic acid phosphatase type 2/haloperoxidase" evidence="16">
    <location>
        <begin position="163"/>
        <end position="235"/>
    </location>
</feature>
<evidence type="ECO:0000256" key="13">
    <source>
        <dbReference type="ARBA" id="ARBA00023209"/>
    </source>
</evidence>
<dbReference type="Gene3D" id="1.10.287.3610">
    <property type="match status" value="1"/>
</dbReference>
<protein>
    <recommendedName>
        <fullName evidence="16">Phosphatidic acid phosphatase type 2/haloperoxidase domain-containing protein</fullName>
    </recommendedName>
</protein>
<evidence type="ECO:0000256" key="2">
    <source>
        <dbReference type="ARBA" id="ARBA00005967"/>
    </source>
</evidence>
<keyword evidence="12 15" id="KW-0472">Membrane</keyword>
<dbReference type="GO" id="GO:0005886">
    <property type="term" value="C:plasma membrane"/>
    <property type="evidence" value="ECO:0007669"/>
    <property type="project" value="UniProtKB-SubCell"/>
</dbReference>
<evidence type="ECO:0000256" key="11">
    <source>
        <dbReference type="ARBA" id="ARBA00023098"/>
    </source>
</evidence>
<dbReference type="Pfam" id="PF01219">
    <property type="entry name" value="DAGK_prokar"/>
    <property type="match status" value="1"/>
</dbReference>
<evidence type="ECO:0000313" key="17">
    <source>
        <dbReference type="EMBL" id="KKN65156.1"/>
    </source>
</evidence>
<feature type="transmembrane region" description="Helical" evidence="15">
    <location>
        <begin position="95"/>
        <end position="115"/>
    </location>
</feature>
<evidence type="ECO:0000256" key="5">
    <source>
        <dbReference type="ARBA" id="ARBA00022679"/>
    </source>
</evidence>
<reference evidence="17" key="1">
    <citation type="journal article" date="2015" name="Nature">
        <title>Complex archaea that bridge the gap between prokaryotes and eukaryotes.</title>
        <authorList>
            <person name="Spang A."/>
            <person name="Saw J.H."/>
            <person name="Jorgensen S.L."/>
            <person name="Zaremba-Niedzwiedzka K."/>
            <person name="Martijn J."/>
            <person name="Lind A.E."/>
            <person name="van Eijk R."/>
            <person name="Schleper C."/>
            <person name="Guy L."/>
            <person name="Ettema T.J."/>
        </authorList>
    </citation>
    <scope>NUCLEOTIDE SEQUENCE</scope>
</reference>
<comment type="subcellular location">
    <subcellularLocation>
        <location evidence="1">Cell membrane</location>
        <topology evidence="1">Multi-pass membrane protein</topology>
    </subcellularLocation>
</comment>
<evidence type="ECO:0000256" key="12">
    <source>
        <dbReference type="ARBA" id="ARBA00023136"/>
    </source>
</evidence>
<dbReference type="GO" id="GO:0008654">
    <property type="term" value="P:phospholipid biosynthetic process"/>
    <property type="evidence" value="ECO:0007669"/>
    <property type="project" value="UniProtKB-KW"/>
</dbReference>
<dbReference type="SUPFAM" id="SSF48317">
    <property type="entry name" value="Acid phosphatase/Vanadium-dependent haloperoxidase"/>
    <property type="match status" value="1"/>
</dbReference>
<keyword evidence="8" id="KW-0418">Kinase</keyword>